<keyword evidence="3" id="KW-1185">Reference proteome</keyword>
<dbReference type="AlphaFoldDB" id="A0A5B0M027"/>
<comment type="caution">
    <text evidence="2">The sequence shown here is derived from an EMBL/GenBank/DDBJ whole genome shotgun (WGS) entry which is preliminary data.</text>
</comment>
<evidence type="ECO:0000313" key="3">
    <source>
        <dbReference type="Proteomes" id="UP000324748"/>
    </source>
</evidence>
<name>A0A5B0M027_PUCGR</name>
<organism evidence="2 3">
    <name type="scientific">Puccinia graminis f. sp. tritici</name>
    <dbReference type="NCBI Taxonomy" id="56615"/>
    <lineage>
        <taxon>Eukaryota</taxon>
        <taxon>Fungi</taxon>
        <taxon>Dikarya</taxon>
        <taxon>Basidiomycota</taxon>
        <taxon>Pucciniomycotina</taxon>
        <taxon>Pucciniomycetes</taxon>
        <taxon>Pucciniales</taxon>
        <taxon>Pucciniaceae</taxon>
        <taxon>Puccinia</taxon>
    </lineage>
</organism>
<sequence length="56" mass="6129">MTGFDRSLMVFNTPIDDRSKPVIDGSRAMIIALPSPPRPPTPMPLQKGRAITPARL</sequence>
<dbReference type="Proteomes" id="UP000324748">
    <property type="component" value="Unassembled WGS sequence"/>
</dbReference>
<feature type="region of interest" description="Disordered" evidence="1">
    <location>
        <begin position="32"/>
        <end position="56"/>
    </location>
</feature>
<dbReference type="EMBL" id="VSWC01000183">
    <property type="protein sequence ID" value="KAA1069679.1"/>
    <property type="molecule type" value="Genomic_DNA"/>
</dbReference>
<proteinExistence type="predicted"/>
<evidence type="ECO:0000256" key="1">
    <source>
        <dbReference type="SAM" id="MobiDB-lite"/>
    </source>
</evidence>
<feature type="compositionally biased region" description="Pro residues" evidence="1">
    <location>
        <begin position="34"/>
        <end position="43"/>
    </location>
</feature>
<accession>A0A5B0M027</accession>
<evidence type="ECO:0000313" key="2">
    <source>
        <dbReference type="EMBL" id="KAA1069679.1"/>
    </source>
</evidence>
<gene>
    <name evidence="2" type="ORF">PGT21_031371</name>
</gene>
<reference evidence="2 3" key="1">
    <citation type="submission" date="2019-05" db="EMBL/GenBank/DDBJ databases">
        <title>Emergence of the Ug99 lineage of the wheat stem rust pathogen through somatic hybridization.</title>
        <authorList>
            <person name="Li F."/>
            <person name="Upadhyaya N.M."/>
            <person name="Sperschneider J."/>
            <person name="Matny O."/>
            <person name="Nguyen-Phuc H."/>
            <person name="Mago R."/>
            <person name="Raley C."/>
            <person name="Miller M.E."/>
            <person name="Silverstein K.A.T."/>
            <person name="Henningsen E."/>
            <person name="Hirsch C.D."/>
            <person name="Visser B."/>
            <person name="Pretorius Z.A."/>
            <person name="Steffenson B.J."/>
            <person name="Schwessinger B."/>
            <person name="Dodds P.N."/>
            <person name="Figueroa M."/>
        </authorList>
    </citation>
    <scope>NUCLEOTIDE SEQUENCE [LARGE SCALE GENOMIC DNA]</scope>
    <source>
        <strain evidence="2">21-0</strain>
    </source>
</reference>
<protein>
    <submittedName>
        <fullName evidence="2">Uncharacterized protein</fullName>
    </submittedName>
</protein>